<feature type="coiled-coil region" evidence="1">
    <location>
        <begin position="14"/>
        <end position="41"/>
    </location>
</feature>
<evidence type="ECO:0000313" key="3">
    <source>
        <dbReference type="EMBL" id="GAA2557747.1"/>
    </source>
</evidence>
<dbReference type="InterPro" id="IPR005561">
    <property type="entry name" value="ANTAR"/>
</dbReference>
<feature type="domain" description="ANTAR" evidence="2">
    <location>
        <begin position="21"/>
        <end position="82"/>
    </location>
</feature>
<sequence length="115" mass="12835">MTIRPAQRPLPGVEALADDKVARLERENAELRHAVDAHATVDQALGVLLAVYRLTPSIGFDVLREVSQRTNTKLRAIAQNVIDWALGTPLPEVVGRELDAAVERAWRAAEEYRRE</sequence>
<gene>
    <name evidence="3" type="ORF">GCM10010423_69250</name>
</gene>
<dbReference type="InterPro" id="IPR011006">
    <property type="entry name" value="CheY-like_superfamily"/>
</dbReference>
<comment type="caution">
    <text evidence="3">The sequence shown here is derived from an EMBL/GenBank/DDBJ whole genome shotgun (WGS) entry which is preliminary data.</text>
</comment>
<dbReference type="Proteomes" id="UP001501095">
    <property type="component" value="Unassembled WGS sequence"/>
</dbReference>
<dbReference type="InterPro" id="IPR036388">
    <property type="entry name" value="WH-like_DNA-bd_sf"/>
</dbReference>
<dbReference type="SUPFAM" id="SSF52172">
    <property type="entry name" value="CheY-like"/>
    <property type="match status" value="1"/>
</dbReference>
<dbReference type="Gene3D" id="1.10.10.10">
    <property type="entry name" value="Winged helix-like DNA-binding domain superfamily/Winged helix DNA-binding domain"/>
    <property type="match status" value="1"/>
</dbReference>
<name>A0ABN3P206_9ACTN</name>
<keyword evidence="4" id="KW-1185">Reference proteome</keyword>
<evidence type="ECO:0000256" key="1">
    <source>
        <dbReference type="SAM" id="Coils"/>
    </source>
</evidence>
<organism evidence="3 4">
    <name type="scientific">Streptomyces levis</name>
    <dbReference type="NCBI Taxonomy" id="285566"/>
    <lineage>
        <taxon>Bacteria</taxon>
        <taxon>Bacillati</taxon>
        <taxon>Actinomycetota</taxon>
        <taxon>Actinomycetes</taxon>
        <taxon>Kitasatosporales</taxon>
        <taxon>Streptomycetaceae</taxon>
        <taxon>Streptomyces</taxon>
    </lineage>
</organism>
<accession>A0ABN3P206</accession>
<reference evidence="3 4" key="1">
    <citation type="journal article" date="2019" name="Int. J. Syst. Evol. Microbiol.">
        <title>The Global Catalogue of Microorganisms (GCM) 10K type strain sequencing project: providing services to taxonomists for standard genome sequencing and annotation.</title>
        <authorList>
            <consortium name="The Broad Institute Genomics Platform"/>
            <consortium name="The Broad Institute Genome Sequencing Center for Infectious Disease"/>
            <person name="Wu L."/>
            <person name="Ma J."/>
        </authorList>
    </citation>
    <scope>NUCLEOTIDE SEQUENCE [LARGE SCALE GENOMIC DNA]</scope>
    <source>
        <strain evidence="3 4">JCM 6924</strain>
    </source>
</reference>
<dbReference type="SMART" id="SM01012">
    <property type="entry name" value="ANTAR"/>
    <property type="match status" value="1"/>
</dbReference>
<evidence type="ECO:0000259" key="2">
    <source>
        <dbReference type="PROSITE" id="PS50921"/>
    </source>
</evidence>
<proteinExistence type="predicted"/>
<dbReference type="PROSITE" id="PS50921">
    <property type="entry name" value="ANTAR"/>
    <property type="match status" value="1"/>
</dbReference>
<dbReference type="EMBL" id="BAAATM010000027">
    <property type="protein sequence ID" value="GAA2557747.1"/>
    <property type="molecule type" value="Genomic_DNA"/>
</dbReference>
<dbReference type="Pfam" id="PF03861">
    <property type="entry name" value="ANTAR"/>
    <property type="match status" value="1"/>
</dbReference>
<protein>
    <recommendedName>
        <fullName evidence="2">ANTAR domain-containing protein</fullName>
    </recommendedName>
</protein>
<dbReference type="RefSeq" id="WP_344543763.1">
    <property type="nucleotide sequence ID" value="NZ_BAAATM010000027.1"/>
</dbReference>
<evidence type="ECO:0000313" key="4">
    <source>
        <dbReference type="Proteomes" id="UP001501095"/>
    </source>
</evidence>
<keyword evidence="1" id="KW-0175">Coiled coil</keyword>